<dbReference type="InterPro" id="IPR009057">
    <property type="entry name" value="Homeodomain-like_sf"/>
</dbReference>
<proteinExistence type="predicted"/>
<accession>A0A3G6M2T3</accession>
<reference evidence="2" key="1">
    <citation type="submission" date="2018-11" db="EMBL/GenBank/DDBJ databases">
        <title>Proposal to divide the Flavobacteriaceae and reorganize its genera based on Amino Acid Identity values calculated from whole genome sequences.</title>
        <authorList>
            <person name="Nicholson A.C."/>
            <person name="Gulvik C.A."/>
            <person name="Whitney A.M."/>
            <person name="Humrighouse B.W."/>
            <person name="Bell M."/>
            <person name="Holmes B."/>
            <person name="Steigerwalt A.G."/>
            <person name="Villarma A."/>
            <person name="Sheth M."/>
            <person name="Batra D."/>
            <person name="Pryor J."/>
            <person name="Bernardet J.-F."/>
            <person name="Hugo C."/>
            <person name="Kampfer P."/>
            <person name="Newman J."/>
            <person name="McQuiston J.R."/>
        </authorList>
    </citation>
    <scope>NUCLEOTIDE SEQUENCE [LARGE SCALE GENOMIC DNA]</scope>
    <source>
        <strain evidence="2">G0188</strain>
    </source>
</reference>
<evidence type="ECO:0000313" key="1">
    <source>
        <dbReference type="EMBL" id="AZA49832.1"/>
    </source>
</evidence>
<dbReference type="Proteomes" id="UP000273270">
    <property type="component" value="Chromosome"/>
</dbReference>
<dbReference type="EMBL" id="CP033920">
    <property type="protein sequence ID" value="AZA49832.1"/>
    <property type="molecule type" value="Genomic_DNA"/>
</dbReference>
<evidence type="ECO:0000313" key="2">
    <source>
        <dbReference type="Proteomes" id="UP000273270"/>
    </source>
</evidence>
<protein>
    <submittedName>
        <fullName evidence="1">Transposase</fullName>
    </submittedName>
</protein>
<dbReference type="KEGG" id="ccau:EG346_17330"/>
<dbReference type="AlphaFoldDB" id="A0A3G6M2T3"/>
<dbReference type="RefSeq" id="WP_123880346.1">
    <property type="nucleotide sequence ID" value="NZ_CP033920.1"/>
</dbReference>
<sequence>MKNFEHIHIGNLIKKRKEELHIDIQRICNFFENTEEAIEEMYESESLDTKTVLRWSKLLEYDFFRIYSQHLILFSPPSAEGKIQKQASHLPQFRKNIYTKEIIDFIVALIETNEKTKNQVIEEYRIPKTTLHKWITKYKKEE</sequence>
<name>A0A3G6M2T3_CHRCU</name>
<gene>
    <name evidence="1" type="ORF">EG346_17330</name>
</gene>
<dbReference type="SUPFAM" id="SSF46689">
    <property type="entry name" value="Homeodomain-like"/>
    <property type="match status" value="1"/>
</dbReference>
<dbReference type="OrthoDB" id="799937at2"/>
<organism evidence="1 2">
    <name type="scientific">Chryseobacterium carnipullorum</name>
    <dbReference type="NCBI Taxonomy" id="1124835"/>
    <lineage>
        <taxon>Bacteria</taxon>
        <taxon>Pseudomonadati</taxon>
        <taxon>Bacteroidota</taxon>
        <taxon>Flavobacteriia</taxon>
        <taxon>Flavobacteriales</taxon>
        <taxon>Weeksellaceae</taxon>
        <taxon>Chryseobacterium group</taxon>
        <taxon>Chryseobacterium</taxon>
    </lineage>
</organism>
<keyword evidence="2" id="KW-1185">Reference proteome</keyword>